<dbReference type="SUPFAM" id="SSF47681">
    <property type="entry name" value="C-terminal domain of B transposition protein"/>
    <property type="match status" value="1"/>
</dbReference>
<dbReference type="PANTHER" id="PTHR35894:SF5">
    <property type="entry name" value="MU-LIKE PROPHAGE FLUMU DNA TRANSPOSITION PROTEIN B"/>
    <property type="match status" value="1"/>
</dbReference>
<dbReference type="InterPro" id="IPR001387">
    <property type="entry name" value="Cro/C1-type_HTH"/>
</dbReference>
<dbReference type="Pfam" id="PF09077">
    <property type="entry name" value="Phage-MuB_C"/>
    <property type="match status" value="1"/>
</dbReference>
<dbReference type="Gene3D" id="1.10.260.40">
    <property type="entry name" value="lambda repressor-like DNA-binding domains"/>
    <property type="match status" value="1"/>
</dbReference>
<dbReference type="InterPro" id="IPR009084">
    <property type="entry name" value="B_transpositn_C"/>
</dbReference>
<gene>
    <name evidence="3" type="ORF">PS900_06104</name>
</gene>
<feature type="domain" description="ORC1/DEAH AAA+ ATPase" evidence="2">
    <location>
        <begin position="96"/>
        <end position="214"/>
    </location>
</feature>
<dbReference type="GO" id="GO:0003677">
    <property type="term" value="F:DNA binding"/>
    <property type="evidence" value="ECO:0007669"/>
    <property type="project" value="InterPro"/>
</dbReference>
<accession>A0A8H2RTM7</accession>
<dbReference type="PANTHER" id="PTHR35894">
    <property type="entry name" value="GENERAL SECRETION PATHWAY PROTEIN A-RELATED"/>
    <property type="match status" value="1"/>
</dbReference>
<dbReference type="EMBL" id="CABVIE010000035">
    <property type="protein sequence ID" value="VVP59731.1"/>
    <property type="molecule type" value="Genomic_DNA"/>
</dbReference>
<comment type="caution">
    <text evidence="3">The sequence shown here is derived from an EMBL/GenBank/DDBJ whole genome shotgun (WGS) entry which is preliminary data.</text>
</comment>
<dbReference type="CDD" id="cd00093">
    <property type="entry name" value="HTH_XRE"/>
    <property type="match status" value="1"/>
</dbReference>
<dbReference type="Pfam" id="PF13401">
    <property type="entry name" value="AAA_22"/>
    <property type="match status" value="1"/>
</dbReference>
<dbReference type="GO" id="GO:0006313">
    <property type="term" value="P:DNA transposition"/>
    <property type="evidence" value="ECO:0007669"/>
    <property type="project" value="InterPro"/>
</dbReference>
<protein>
    <recommendedName>
        <fullName evidence="5">DNA transposition protein</fullName>
    </recommendedName>
</protein>
<dbReference type="InterPro" id="IPR027417">
    <property type="entry name" value="P-loop_NTPase"/>
</dbReference>
<dbReference type="GO" id="GO:0016887">
    <property type="term" value="F:ATP hydrolysis activity"/>
    <property type="evidence" value="ECO:0007669"/>
    <property type="project" value="InterPro"/>
</dbReference>
<evidence type="ECO:0000313" key="4">
    <source>
        <dbReference type="Proteomes" id="UP000325723"/>
    </source>
</evidence>
<dbReference type="InterPro" id="IPR052026">
    <property type="entry name" value="ExeA_AAA_ATPase_DNA-bind"/>
</dbReference>
<dbReference type="InterPro" id="IPR049945">
    <property type="entry name" value="AAA_22"/>
</dbReference>
<dbReference type="InterPro" id="IPR036733">
    <property type="entry name" value="B_transposit_C_sf"/>
</dbReference>
<dbReference type="Gene3D" id="3.40.50.300">
    <property type="entry name" value="P-loop containing nucleotide triphosphate hydrolases"/>
    <property type="match status" value="1"/>
</dbReference>
<proteinExistence type="predicted"/>
<dbReference type="RefSeq" id="WP_150759682.1">
    <property type="nucleotide sequence ID" value="NZ_CABVIE010000035.1"/>
</dbReference>
<organism evidence="3 4">
    <name type="scientific">Pseudomonas fluorescens</name>
    <dbReference type="NCBI Taxonomy" id="294"/>
    <lineage>
        <taxon>Bacteria</taxon>
        <taxon>Pseudomonadati</taxon>
        <taxon>Pseudomonadota</taxon>
        <taxon>Gammaproteobacteria</taxon>
        <taxon>Pseudomonadales</taxon>
        <taxon>Pseudomonadaceae</taxon>
        <taxon>Pseudomonas</taxon>
    </lineage>
</organism>
<dbReference type="InterPro" id="IPR010982">
    <property type="entry name" value="Lambda_DNA-bd_dom_sf"/>
</dbReference>
<sequence>MSTDNTTTSVRAAVTAVVASGMSQASIAREAGVSGATLSQWLKDEYRGDSSAIGAKISVWLESREEGAATVMPTVPEWVETDTSQAVTKTLLFAQHTASISVVYGGAGVGKTTAIRRYAEANPNVWIMTGSPYAGAMAGALEDVAQALGLKELSNRPSQVAREIVRRLTGTRGLLVVDEAQHLNVQALECMRALHDAAGVGLVLCGNEAVYSRLTGGSRKATFAQLFSRIGRRLHLTMPTDADVDAILNAWNVSGRKERDFALQVASLPGGLRGLMQTIRQASLAAIGTGQTVDVRYLRAAWRELGGES</sequence>
<evidence type="ECO:0000259" key="1">
    <source>
        <dbReference type="Pfam" id="PF09077"/>
    </source>
</evidence>
<dbReference type="SUPFAM" id="SSF52540">
    <property type="entry name" value="P-loop containing nucleoside triphosphate hydrolases"/>
    <property type="match status" value="1"/>
</dbReference>
<feature type="domain" description="B transposition protein C-terminal" evidence="1">
    <location>
        <begin position="228"/>
        <end position="305"/>
    </location>
</feature>
<evidence type="ECO:0000313" key="3">
    <source>
        <dbReference type="EMBL" id="VVP59731.1"/>
    </source>
</evidence>
<name>A0A8H2RTM7_PSEFL</name>
<evidence type="ECO:0008006" key="5">
    <source>
        <dbReference type="Google" id="ProtNLM"/>
    </source>
</evidence>
<evidence type="ECO:0000259" key="2">
    <source>
        <dbReference type="Pfam" id="PF13401"/>
    </source>
</evidence>
<reference evidence="3 4" key="1">
    <citation type="submission" date="2019-09" db="EMBL/GenBank/DDBJ databases">
        <authorList>
            <person name="Chandra G."/>
            <person name="Truman W A."/>
        </authorList>
    </citation>
    <scope>NUCLEOTIDE SEQUENCE [LARGE SCALE GENOMIC DNA]</scope>
    <source>
        <strain evidence="3">PS900</strain>
    </source>
</reference>
<dbReference type="Gene3D" id="1.10.1180.10">
    <property type="entry name" value="B transposition protein, C-terminal domain"/>
    <property type="match status" value="1"/>
</dbReference>
<dbReference type="AlphaFoldDB" id="A0A8H2RTM7"/>
<dbReference type="Proteomes" id="UP000325723">
    <property type="component" value="Unassembled WGS sequence"/>
</dbReference>